<evidence type="ECO:0000256" key="1">
    <source>
        <dbReference type="SAM" id="MobiDB-lite"/>
    </source>
</evidence>
<dbReference type="Gene3D" id="2.10.25.10">
    <property type="entry name" value="Laminin"/>
    <property type="match status" value="1"/>
</dbReference>
<reference evidence="2 3" key="1">
    <citation type="journal article" date="2015" name="Genome Biol. Evol.">
        <title>Comparative Genomics of a Bacterivorous Green Alga Reveals Evolutionary Causalities and Consequences of Phago-Mixotrophic Mode of Nutrition.</title>
        <authorList>
            <person name="Burns J.A."/>
            <person name="Paasch A."/>
            <person name="Narechania A."/>
            <person name="Kim E."/>
        </authorList>
    </citation>
    <scope>NUCLEOTIDE SEQUENCE [LARGE SCALE GENOMIC DNA]</scope>
    <source>
        <strain evidence="2 3">PLY_AMNH</strain>
    </source>
</reference>
<evidence type="ECO:0000313" key="3">
    <source>
        <dbReference type="Proteomes" id="UP001190700"/>
    </source>
</evidence>
<dbReference type="AlphaFoldDB" id="A0AAE0FDZ2"/>
<keyword evidence="3" id="KW-1185">Reference proteome</keyword>
<name>A0AAE0FDZ2_9CHLO</name>
<accession>A0AAE0FDZ2</accession>
<dbReference type="Proteomes" id="UP001190700">
    <property type="component" value="Unassembled WGS sequence"/>
</dbReference>
<proteinExistence type="predicted"/>
<comment type="caution">
    <text evidence="2">The sequence shown here is derived from an EMBL/GenBank/DDBJ whole genome shotgun (WGS) entry which is preliminary data.</text>
</comment>
<evidence type="ECO:0008006" key="4">
    <source>
        <dbReference type="Google" id="ProtNLM"/>
    </source>
</evidence>
<evidence type="ECO:0000313" key="2">
    <source>
        <dbReference type="EMBL" id="KAK3257601.1"/>
    </source>
</evidence>
<protein>
    <recommendedName>
        <fullName evidence="4">EGF-like domain-containing protein</fullName>
    </recommendedName>
</protein>
<sequence length="454" mass="50902">MAKLGGLVRAEEQRIEQQRAVLRKQMRRDATEHRTTFGLYEVVRALEIELSNNGPRSPSRPSSEAHGNTAATSDEEMMNATLMIEAAFENTVEVTDSPKESVLAQDAERVRSVTMRDWEPVENENQVLDLLLGSASSRRNTTTEQELRWAAARRRMRYKLRQARNRNAVRALVRGAMSKVLHSQVSLASAVVASAWSWHDLQKQNIIRGRLVRSGFYDKSGSLLTSMDQKYIHPQTKPTVFGRKVTNDIVARVAAITGAAHHNSTRERLEKQEMERCNGHGRREAGHCICDEGYLGDRCKKTHSECITTGGRIVTAEDAATMCLFTVESEDQPRSLYAYHLKCPVSRLTGELVCKFKDVEDVRGLPGIVNSEVYAAQGGCCGEQMCDDVDEESLESMCGVGWSKAMSRIIHDQVCRIMGDNFVRYQDWNSAEAGARFGTETEAHFWSNEVLPTV</sequence>
<organism evidence="2 3">
    <name type="scientific">Cymbomonas tetramitiformis</name>
    <dbReference type="NCBI Taxonomy" id="36881"/>
    <lineage>
        <taxon>Eukaryota</taxon>
        <taxon>Viridiplantae</taxon>
        <taxon>Chlorophyta</taxon>
        <taxon>Pyramimonadophyceae</taxon>
        <taxon>Pyramimonadales</taxon>
        <taxon>Pyramimonadaceae</taxon>
        <taxon>Cymbomonas</taxon>
    </lineage>
</organism>
<gene>
    <name evidence="2" type="ORF">CYMTET_33320</name>
</gene>
<dbReference type="SUPFAM" id="SSF57196">
    <property type="entry name" value="EGF/Laminin"/>
    <property type="match status" value="1"/>
</dbReference>
<dbReference type="EMBL" id="LGRX02020338">
    <property type="protein sequence ID" value="KAK3257601.1"/>
    <property type="molecule type" value="Genomic_DNA"/>
</dbReference>
<feature type="non-terminal residue" evidence="2">
    <location>
        <position position="454"/>
    </location>
</feature>
<feature type="region of interest" description="Disordered" evidence="1">
    <location>
        <begin position="51"/>
        <end position="72"/>
    </location>
</feature>